<keyword evidence="2" id="KW-0378">Hydrolase</keyword>
<protein>
    <submittedName>
        <fullName evidence="4">Chemotaxis protein CheC</fullName>
    </submittedName>
</protein>
<dbReference type="InterPro" id="IPR007597">
    <property type="entry name" value="CheC"/>
</dbReference>
<dbReference type="Pfam" id="PF04509">
    <property type="entry name" value="CheC"/>
    <property type="match status" value="2"/>
</dbReference>
<dbReference type="CDD" id="cd17909">
    <property type="entry name" value="CheC_ClassI"/>
    <property type="match status" value="1"/>
</dbReference>
<organism evidence="4 5">
    <name type="scientific">Geothermobacter ehrlichii</name>
    <dbReference type="NCBI Taxonomy" id="213224"/>
    <lineage>
        <taxon>Bacteria</taxon>
        <taxon>Pseudomonadati</taxon>
        <taxon>Thermodesulfobacteriota</taxon>
        <taxon>Desulfuromonadia</taxon>
        <taxon>Desulfuromonadales</taxon>
        <taxon>Geothermobacteraceae</taxon>
        <taxon>Geothermobacter</taxon>
    </lineage>
</organism>
<dbReference type="InterPro" id="IPR028976">
    <property type="entry name" value="CheC-like_sf"/>
</dbReference>
<dbReference type="EMBL" id="VNIB01000008">
    <property type="protein sequence ID" value="TYO98151.1"/>
    <property type="molecule type" value="Genomic_DNA"/>
</dbReference>
<dbReference type="Proteomes" id="UP000324159">
    <property type="component" value="Unassembled WGS sequence"/>
</dbReference>
<evidence type="ECO:0000313" key="5">
    <source>
        <dbReference type="Proteomes" id="UP000324159"/>
    </source>
</evidence>
<gene>
    <name evidence="4" type="ORF">EDC39_10888</name>
</gene>
<feature type="domain" description="CheC-like protein" evidence="3">
    <location>
        <begin position="10"/>
        <end position="44"/>
    </location>
</feature>
<evidence type="ECO:0000256" key="1">
    <source>
        <dbReference type="ARBA" id="ARBA00022500"/>
    </source>
</evidence>
<dbReference type="GO" id="GO:0006935">
    <property type="term" value="P:chemotaxis"/>
    <property type="evidence" value="ECO:0007669"/>
    <property type="project" value="UniProtKB-KW"/>
</dbReference>
<dbReference type="Gene3D" id="3.40.1550.10">
    <property type="entry name" value="CheC-like"/>
    <property type="match status" value="1"/>
</dbReference>
<sequence length="204" mass="21757">MDFGRLAERQKDILRELSNIGVGHAATALSQMVGQPVMLEVPDVAVIDLAEVPDFIGGPEQLVAGVVFRLEGEASGHLLLILSEPSADRLLQLLFADDRHAIDSDMGSSALMELGNIIASSYLSVLGGMLKLDLRPSVPFMAHDMAGAVVDQVLGELGRHGDLALVLETRFTSSDRQRDVRGHLFLLPDPGTLDVLLRAAGGDA</sequence>
<dbReference type="RefSeq" id="WP_148896222.1">
    <property type="nucleotide sequence ID" value="NZ_VNIB01000008.1"/>
</dbReference>
<comment type="caution">
    <text evidence="4">The sequence shown here is derived from an EMBL/GenBank/DDBJ whole genome shotgun (WGS) entry which is preliminary data.</text>
</comment>
<accession>A0A5D3WI87</accession>
<evidence type="ECO:0000256" key="2">
    <source>
        <dbReference type="ARBA" id="ARBA00022801"/>
    </source>
</evidence>
<name>A0A5D3WI87_9BACT</name>
<dbReference type="AlphaFoldDB" id="A0A5D3WI87"/>
<proteinExistence type="predicted"/>
<dbReference type="OrthoDB" id="274823at2"/>
<dbReference type="PANTHER" id="PTHR43693:SF1">
    <property type="entry name" value="PROTEIN PHOSPHATASE CHEZ"/>
    <property type="match status" value="1"/>
</dbReference>
<feature type="domain" description="CheC-like protein" evidence="3">
    <location>
        <begin position="106"/>
        <end position="140"/>
    </location>
</feature>
<dbReference type="InterPro" id="IPR050992">
    <property type="entry name" value="CheZ_family_phosphatases"/>
</dbReference>
<dbReference type="SUPFAM" id="SSF103039">
    <property type="entry name" value="CheC-like"/>
    <property type="match status" value="1"/>
</dbReference>
<dbReference type="GO" id="GO:0016787">
    <property type="term" value="F:hydrolase activity"/>
    <property type="evidence" value="ECO:0007669"/>
    <property type="project" value="UniProtKB-KW"/>
</dbReference>
<keyword evidence="5" id="KW-1185">Reference proteome</keyword>
<keyword evidence="1" id="KW-0145">Chemotaxis</keyword>
<reference evidence="4 5" key="1">
    <citation type="submission" date="2019-07" db="EMBL/GenBank/DDBJ databases">
        <title>Genomic Encyclopedia of Type Strains, Phase IV (KMG-IV): sequencing the most valuable type-strain genomes for metagenomic binning, comparative biology and taxonomic classification.</title>
        <authorList>
            <person name="Goeker M."/>
        </authorList>
    </citation>
    <scope>NUCLEOTIDE SEQUENCE [LARGE SCALE GENOMIC DNA]</scope>
    <source>
        <strain evidence="4 5">SS015</strain>
    </source>
</reference>
<dbReference type="PANTHER" id="PTHR43693">
    <property type="entry name" value="PROTEIN PHOSPHATASE CHEZ"/>
    <property type="match status" value="1"/>
</dbReference>
<evidence type="ECO:0000259" key="3">
    <source>
        <dbReference type="Pfam" id="PF04509"/>
    </source>
</evidence>
<evidence type="ECO:0000313" key="4">
    <source>
        <dbReference type="EMBL" id="TYO98151.1"/>
    </source>
</evidence>